<accession>A0ACD5GBI2</accession>
<sequence length="43" mass="4589">MSGKLTKLAEILWVILCVSFSLTVVVLLFSTAWMSLSSSGLVG</sequence>
<evidence type="ECO:0000313" key="1">
    <source>
        <dbReference type="EMBL" id="XOW91844.1"/>
    </source>
</evidence>
<protein>
    <submittedName>
        <fullName evidence="1">Uncharacterized protein</fullName>
    </submittedName>
</protein>
<evidence type="ECO:0000313" key="2">
    <source>
        <dbReference type="Proteomes" id="UP001481170"/>
    </source>
</evidence>
<name>A0ACD5GBI2_ECOLX</name>
<dbReference type="EMBL" id="CP180600">
    <property type="protein sequence ID" value="XOW91844.1"/>
    <property type="molecule type" value="Genomic_DNA"/>
</dbReference>
<reference evidence="1" key="1">
    <citation type="submission" date="2025-01" db="EMBL/GenBank/DDBJ databases">
        <authorList>
            <person name="Sun R."/>
            <person name="Lian X."/>
        </authorList>
    </citation>
    <scope>NUCLEOTIDE SEQUENCE</scope>
    <source>
        <strain evidence="1">PS2Canimalfeces12</strain>
    </source>
</reference>
<organism evidence="1 2">
    <name type="scientific">Escherichia coli</name>
    <dbReference type="NCBI Taxonomy" id="562"/>
    <lineage>
        <taxon>Bacteria</taxon>
        <taxon>Pseudomonadati</taxon>
        <taxon>Pseudomonadota</taxon>
        <taxon>Gammaproteobacteria</taxon>
        <taxon>Enterobacterales</taxon>
        <taxon>Enterobacteriaceae</taxon>
        <taxon>Escherichia</taxon>
    </lineage>
</organism>
<gene>
    <name evidence="1" type="ORF">ABTZ31_022005</name>
</gene>
<dbReference type="Proteomes" id="UP001481170">
    <property type="component" value="Chromosome"/>
</dbReference>
<proteinExistence type="predicted"/>